<organism evidence="2 3">
    <name type="scientific">Trichonephila clavata</name>
    <name type="common">Joro spider</name>
    <name type="synonym">Nephila clavata</name>
    <dbReference type="NCBI Taxonomy" id="2740835"/>
    <lineage>
        <taxon>Eukaryota</taxon>
        <taxon>Metazoa</taxon>
        <taxon>Ecdysozoa</taxon>
        <taxon>Arthropoda</taxon>
        <taxon>Chelicerata</taxon>
        <taxon>Arachnida</taxon>
        <taxon>Araneae</taxon>
        <taxon>Araneomorphae</taxon>
        <taxon>Entelegynae</taxon>
        <taxon>Araneoidea</taxon>
        <taxon>Nephilidae</taxon>
        <taxon>Trichonephila</taxon>
    </lineage>
</organism>
<dbReference type="Proteomes" id="UP000887116">
    <property type="component" value="Unassembled WGS sequence"/>
</dbReference>
<comment type="caution">
    <text evidence="2">The sequence shown here is derived from an EMBL/GenBank/DDBJ whole genome shotgun (WGS) entry which is preliminary data.</text>
</comment>
<evidence type="ECO:0000313" key="3">
    <source>
        <dbReference type="Proteomes" id="UP000887116"/>
    </source>
</evidence>
<accession>A0A8X6M1T5</accession>
<evidence type="ECO:0000313" key="2">
    <source>
        <dbReference type="EMBL" id="GFR28164.1"/>
    </source>
</evidence>
<gene>
    <name evidence="2" type="ORF">TNCT_66531</name>
</gene>
<name>A0A8X6M1T5_TRICU</name>
<dbReference type="OrthoDB" id="10526710at2759"/>
<sequence length="81" mass="8925">MQKITIHLNSLSKSRTELLSTKPVFHYSSSNNIQGIVVALAPCSRIPSAPPLDQPHLPTYPHGHRRSKGGAAKLSLWSRRS</sequence>
<evidence type="ECO:0000256" key="1">
    <source>
        <dbReference type="SAM" id="MobiDB-lite"/>
    </source>
</evidence>
<proteinExistence type="predicted"/>
<feature type="region of interest" description="Disordered" evidence="1">
    <location>
        <begin position="50"/>
        <end position="81"/>
    </location>
</feature>
<protein>
    <submittedName>
        <fullName evidence="2">Uncharacterized protein</fullName>
    </submittedName>
</protein>
<keyword evidence="3" id="KW-1185">Reference proteome</keyword>
<reference evidence="2" key="1">
    <citation type="submission" date="2020-07" db="EMBL/GenBank/DDBJ databases">
        <title>Multicomponent nature underlies the extraordinary mechanical properties of spider dragline silk.</title>
        <authorList>
            <person name="Kono N."/>
            <person name="Nakamura H."/>
            <person name="Mori M."/>
            <person name="Yoshida Y."/>
            <person name="Ohtoshi R."/>
            <person name="Malay A.D."/>
            <person name="Moran D.A.P."/>
            <person name="Tomita M."/>
            <person name="Numata K."/>
            <person name="Arakawa K."/>
        </authorList>
    </citation>
    <scope>NUCLEOTIDE SEQUENCE</scope>
</reference>
<dbReference type="EMBL" id="BMAO01028924">
    <property type="protein sequence ID" value="GFR28164.1"/>
    <property type="molecule type" value="Genomic_DNA"/>
</dbReference>
<dbReference type="AlphaFoldDB" id="A0A8X6M1T5"/>